<sequence length="268" mass="29452">MGKPAARIGDEHICPKVTPGTPPVPHVGGPVFGDFRAVLIEGLPAARVGDSCTCIGETDFITRGSWGVFIGGLPAARMGDQTAHGGKIVAGSKSVMIGEKKIPRILKKVGVINDAIEISIVLLENKLQLLERNDPDTLIAFKEWFGQDDDTAKGIIKERISEILKVCSKLTVERFSIINSKKEKDELYACSHLNDCDCKIYLGNKFWEKEGFYEKAKAGVIIHELSHFCEIGKTEDVIYGSERCLNLAKSYPSFALINAESFEYFVLS</sequence>
<evidence type="ECO:0000313" key="2">
    <source>
        <dbReference type="EMBL" id="OQP55662.1"/>
    </source>
</evidence>
<evidence type="ECO:0000259" key="1">
    <source>
        <dbReference type="SMART" id="SM01351"/>
    </source>
</evidence>
<dbReference type="Pfam" id="PF05488">
    <property type="entry name" value="PAAR_motif"/>
    <property type="match status" value="1"/>
</dbReference>
<dbReference type="Proteomes" id="UP000192277">
    <property type="component" value="Unassembled WGS sequence"/>
</dbReference>
<reference evidence="2 3" key="1">
    <citation type="submission" date="2016-04" db="EMBL/GenBank/DDBJ databases">
        <authorList>
            <person name="Chen L."/>
            <person name="Zhuang W."/>
            <person name="Wang G."/>
        </authorList>
    </citation>
    <scope>NUCLEOTIDE SEQUENCE [LARGE SCALE GENOMIC DNA]</scope>
    <source>
        <strain evidence="3">GR20</strain>
    </source>
</reference>
<dbReference type="Gene3D" id="3.40.390.10">
    <property type="entry name" value="Collagenase (Catalytic Domain)"/>
    <property type="match status" value="1"/>
</dbReference>
<keyword evidence="3" id="KW-1185">Reference proteome</keyword>
<dbReference type="Gene3D" id="2.60.200.60">
    <property type="match status" value="2"/>
</dbReference>
<accession>A0ABX3P667</accession>
<feature type="domain" description="Lysine-specific metallo-endopeptidase" evidence="1">
    <location>
        <begin position="128"/>
        <end position="267"/>
    </location>
</feature>
<name>A0ABX3P667_9BACT</name>
<dbReference type="InterPro" id="IPR024079">
    <property type="entry name" value="MetalloPept_cat_dom_sf"/>
</dbReference>
<proteinExistence type="predicted"/>
<dbReference type="InterPro" id="IPR029463">
    <property type="entry name" value="Lys_MEP"/>
</dbReference>
<dbReference type="SMART" id="SM01351">
    <property type="entry name" value="Aspzincin_M35"/>
    <property type="match status" value="1"/>
</dbReference>
<dbReference type="RefSeq" id="WP_014223292.1">
    <property type="nucleotide sequence ID" value="NZ_LWBO01000001.1"/>
</dbReference>
<dbReference type="InterPro" id="IPR008727">
    <property type="entry name" value="PAAR_motif"/>
</dbReference>
<gene>
    <name evidence="2" type="ORF">A4D02_05005</name>
</gene>
<comment type="caution">
    <text evidence="2">The sequence shown here is derived from an EMBL/GenBank/DDBJ whole genome shotgun (WGS) entry which is preliminary data.</text>
</comment>
<evidence type="ECO:0000313" key="3">
    <source>
        <dbReference type="Proteomes" id="UP000192277"/>
    </source>
</evidence>
<dbReference type="SUPFAM" id="SSF55486">
    <property type="entry name" value="Metalloproteases ('zincins'), catalytic domain"/>
    <property type="match status" value="1"/>
</dbReference>
<dbReference type="EMBL" id="LWBO01000001">
    <property type="protein sequence ID" value="OQP55662.1"/>
    <property type="molecule type" value="Genomic_DNA"/>
</dbReference>
<dbReference type="CDD" id="cd14738">
    <property type="entry name" value="PAAR_2"/>
    <property type="match status" value="1"/>
</dbReference>
<protein>
    <recommendedName>
        <fullName evidence="1">Lysine-specific metallo-endopeptidase domain-containing protein</fullName>
    </recommendedName>
</protein>
<dbReference type="Pfam" id="PF14521">
    <property type="entry name" value="Aspzincin_M35"/>
    <property type="match status" value="1"/>
</dbReference>
<organism evidence="2 3">
    <name type="scientific">Niastella koreensis</name>
    <dbReference type="NCBI Taxonomy" id="354356"/>
    <lineage>
        <taxon>Bacteria</taxon>
        <taxon>Pseudomonadati</taxon>
        <taxon>Bacteroidota</taxon>
        <taxon>Chitinophagia</taxon>
        <taxon>Chitinophagales</taxon>
        <taxon>Chitinophagaceae</taxon>
        <taxon>Niastella</taxon>
    </lineage>
</organism>